<keyword evidence="1" id="KW-1133">Transmembrane helix</keyword>
<evidence type="ECO:0000313" key="2">
    <source>
        <dbReference type="EMBL" id="ACS79117.1"/>
    </source>
</evidence>
<keyword evidence="3" id="KW-1185">Reference proteome</keyword>
<keyword evidence="1" id="KW-0472">Membrane</keyword>
<dbReference type="AlphaFoldDB" id="C6C0I3"/>
<evidence type="ECO:0000256" key="1">
    <source>
        <dbReference type="SAM" id="Phobius"/>
    </source>
</evidence>
<dbReference type="KEGG" id="dsa:Desal_1053"/>
<dbReference type="Proteomes" id="UP000002601">
    <property type="component" value="Chromosome"/>
</dbReference>
<feature type="transmembrane region" description="Helical" evidence="1">
    <location>
        <begin position="126"/>
        <end position="146"/>
    </location>
</feature>
<evidence type="ECO:0000313" key="3">
    <source>
        <dbReference type="Proteomes" id="UP000002601"/>
    </source>
</evidence>
<proteinExistence type="predicted"/>
<gene>
    <name evidence="2" type="ordered locus">Desal_1053</name>
</gene>
<feature type="transmembrane region" description="Helical" evidence="1">
    <location>
        <begin position="48"/>
        <end position="67"/>
    </location>
</feature>
<accession>C6C0I3</accession>
<feature type="transmembrane region" description="Helical" evidence="1">
    <location>
        <begin position="88"/>
        <end position="106"/>
    </location>
</feature>
<sequence>MVSIRFPGGIKVKLERGIAKAIPLFFISHKKSLGILQCRGFFHFQHLAMQYAEVYVSFVLLTVFINLEQKVLVIKDYKFGYLKLFVKKIPLSLALIACFCLLLAVFKITAFDKMPEPFDGMHEIGILFFGLANSVVASFMFYLFTIHADNVLKAFKIYPIARRWSSGVVGNCQRMFTDFSNKSGININIDNFDSDGLLRDVLKNIDPNSEAPLVDYKLQRLNWINYLDDIRIRTQHLIDKLLDTNCSSSLDNDLIALLLLLKDCGYFVDIQHAKLTGVSNKDLSWIHNLLHEYCQICAEIKKRNVEIFADCEFPTGQ</sequence>
<name>C6C0I3_MARSD</name>
<organism evidence="2 3">
    <name type="scientific">Maridesulfovibrio salexigens (strain ATCC 14822 / DSM 2638 / NCIMB 8403 / VKM B-1763)</name>
    <name type="common">Desulfovibrio salexigens</name>
    <dbReference type="NCBI Taxonomy" id="526222"/>
    <lineage>
        <taxon>Bacteria</taxon>
        <taxon>Pseudomonadati</taxon>
        <taxon>Thermodesulfobacteriota</taxon>
        <taxon>Desulfovibrionia</taxon>
        <taxon>Desulfovibrionales</taxon>
        <taxon>Desulfovibrionaceae</taxon>
        <taxon>Maridesulfovibrio</taxon>
    </lineage>
</organism>
<reference evidence="2 3" key="1">
    <citation type="submission" date="2009-06" db="EMBL/GenBank/DDBJ databases">
        <title>Complete sequence of Desulfovibrio salexigens DSM 2638.</title>
        <authorList>
            <consortium name="US DOE Joint Genome Institute"/>
            <person name="Lucas S."/>
            <person name="Copeland A."/>
            <person name="Lapidus A."/>
            <person name="Glavina del Rio T."/>
            <person name="Tice H."/>
            <person name="Bruce D."/>
            <person name="Goodwin L."/>
            <person name="Pitluck S."/>
            <person name="Munk A.C."/>
            <person name="Brettin T."/>
            <person name="Detter J.C."/>
            <person name="Han C."/>
            <person name="Tapia R."/>
            <person name="Larimer F."/>
            <person name="Land M."/>
            <person name="Hauser L."/>
            <person name="Kyrpides N."/>
            <person name="Anderson I."/>
            <person name="Wall J.D."/>
            <person name="Arkin A.P."/>
            <person name="Dehal P."/>
            <person name="Chivian D."/>
            <person name="Giles B."/>
            <person name="Hazen T.C."/>
        </authorList>
    </citation>
    <scope>NUCLEOTIDE SEQUENCE [LARGE SCALE GENOMIC DNA]</scope>
    <source>
        <strain evidence="3">ATCC 14822 / DSM 2638 / NCIMB 8403 / VKM B-1763</strain>
    </source>
</reference>
<protein>
    <submittedName>
        <fullName evidence="2">Uncharacterized protein</fullName>
    </submittedName>
</protein>
<keyword evidence="1" id="KW-0812">Transmembrane</keyword>
<dbReference type="HOGENOM" id="CLU_876394_0_0_7"/>
<dbReference type="EMBL" id="CP001649">
    <property type="protein sequence ID" value="ACS79117.1"/>
    <property type="molecule type" value="Genomic_DNA"/>
</dbReference>